<evidence type="ECO:0000256" key="4">
    <source>
        <dbReference type="ARBA" id="ARBA00022840"/>
    </source>
</evidence>
<feature type="domain" description="ABC transporter" evidence="8">
    <location>
        <begin position="344"/>
        <end position="579"/>
    </location>
</feature>
<dbReference type="STRING" id="1121256.SAMN02746089_02472"/>
<dbReference type="AlphaFoldDB" id="A0A1M5E3D7"/>
<dbReference type="RefSeq" id="WP_073345894.1">
    <property type="nucleotide sequence ID" value="NZ_FQVH01000041.1"/>
</dbReference>
<evidence type="ECO:0000256" key="6">
    <source>
        <dbReference type="ARBA" id="ARBA00023136"/>
    </source>
</evidence>
<dbReference type="OrthoDB" id="9762517at2"/>
<comment type="subcellular location">
    <subcellularLocation>
        <location evidence="1">Cell membrane</location>
        <topology evidence="1">Multi-pass membrane protein</topology>
    </subcellularLocation>
</comment>
<feature type="transmembrane region" description="Helical" evidence="7">
    <location>
        <begin position="68"/>
        <end position="89"/>
    </location>
</feature>
<feature type="domain" description="ABC transmembrane type-1" evidence="9">
    <location>
        <begin position="30"/>
        <end position="311"/>
    </location>
</feature>
<keyword evidence="5 7" id="KW-1133">Transmembrane helix</keyword>
<evidence type="ECO:0000256" key="1">
    <source>
        <dbReference type="ARBA" id="ARBA00004651"/>
    </source>
</evidence>
<dbReference type="PROSITE" id="PS50929">
    <property type="entry name" value="ABC_TM1F"/>
    <property type="match status" value="1"/>
</dbReference>
<accession>A0A1M5E3D7</accession>
<evidence type="ECO:0000313" key="11">
    <source>
        <dbReference type="Proteomes" id="UP000184088"/>
    </source>
</evidence>
<dbReference type="InterPro" id="IPR003439">
    <property type="entry name" value="ABC_transporter-like_ATP-bd"/>
</dbReference>
<dbReference type="PROSITE" id="PS00211">
    <property type="entry name" value="ABC_TRANSPORTER_1"/>
    <property type="match status" value="1"/>
</dbReference>
<name>A0A1M5E3D7_9THEO</name>
<proteinExistence type="predicted"/>
<evidence type="ECO:0000313" key="10">
    <source>
        <dbReference type="EMBL" id="SHF73743.1"/>
    </source>
</evidence>
<evidence type="ECO:0000259" key="8">
    <source>
        <dbReference type="PROSITE" id="PS50893"/>
    </source>
</evidence>
<dbReference type="SUPFAM" id="SSF90123">
    <property type="entry name" value="ABC transporter transmembrane region"/>
    <property type="match status" value="1"/>
</dbReference>
<sequence>MTEAQERDVVSWKVIKRLLLFIRPHMVWLILMVITSLVLAGLNILNAYALKGAIDATLSHAMGQLSKYLYLVIAAMVVEIPVSMLRTYATGRFSEKSLYDIRQHTTEHISKLPVSYLEKHPSGDLVSRLTNDISLLQGFLQGSLSELISQPLTFIAAVIYVFIISWKLTLFSIVAVPLLMWLTIKLSEPIEKYTKSQQESLSNVNSIAQDSISGLVVTKSFTLEGVMLRKYNDAVDKALSKALKVAKVQAVLEPVRAFMQMAPFMVTFAYGGYLAINNQMTFGGVLAFINLLNFVVNPITLIPRLISSFRSTTAAARRIFEVWDEPQERSDGKVFSVDKNAAAISFDNVCFSYNENEKLLFDHLSFEIYSGETVALVGPSGCGKSTVLKLITGFYKPTTGRILIYGHDMEEWSLEGVRDLISVVSQDTYLFPDSIYENIAYGKKDASESEIKEAARLAGIHDFIENLPDKYNTMVGERGVKLSGGQRQRIAIARAILKNAPILLLDEATSALDTESEYYIQQSLEDLMKGRTSLVIAHRLSTIKNADRILVMNNGKIVETGTHDELYNSDSLYRQLYLKQYQLDEEANGVA</sequence>
<dbReference type="EMBL" id="FQVH01000041">
    <property type="protein sequence ID" value="SHF73743.1"/>
    <property type="molecule type" value="Genomic_DNA"/>
</dbReference>
<dbReference type="InterPro" id="IPR039421">
    <property type="entry name" value="Type_1_exporter"/>
</dbReference>
<organism evidence="10 11">
    <name type="scientific">Caldanaerobius fijiensis DSM 17918</name>
    <dbReference type="NCBI Taxonomy" id="1121256"/>
    <lineage>
        <taxon>Bacteria</taxon>
        <taxon>Bacillati</taxon>
        <taxon>Bacillota</taxon>
        <taxon>Clostridia</taxon>
        <taxon>Thermoanaerobacterales</taxon>
        <taxon>Thermoanaerobacteraceae</taxon>
        <taxon>Caldanaerobius</taxon>
    </lineage>
</organism>
<dbReference type="InterPro" id="IPR017871">
    <property type="entry name" value="ABC_transporter-like_CS"/>
</dbReference>
<feature type="transmembrane region" description="Helical" evidence="7">
    <location>
        <begin position="154"/>
        <end position="182"/>
    </location>
</feature>
<evidence type="ECO:0000256" key="5">
    <source>
        <dbReference type="ARBA" id="ARBA00022989"/>
    </source>
</evidence>
<feature type="transmembrane region" description="Helical" evidence="7">
    <location>
        <begin position="257"/>
        <end position="276"/>
    </location>
</feature>
<dbReference type="PROSITE" id="PS50893">
    <property type="entry name" value="ABC_TRANSPORTER_2"/>
    <property type="match status" value="1"/>
</dbReference>
<dbReference type="InterPro" id="IPR003593">
    <property type="entry name" value="AAA+_ATPase"/>
</dbReference>
<dbReference type="PANTHER" id="PTHR43394:SF1">
    <property type="entry name" value="ATP-BINDING CASSETTE SUB-FAMILY B MEMBER 10, MITOCHONDRIAL"/>
    <property type="match status" value="1"/>
</dbReference>
<keyword evidence="11" id="KW-1185">Reference proteome</keyword>
<protein>
    <submittedName>
        <fullName evidence="10">ATP-binding cassette, subfamily B</fullName>
    </submittedName>
</protein>
<dbReference type="Proteomes" id="UP000184088">
    <property type="component" value="Unassembled WGS sequence"/>
</dbReference>
<dbReference type="PANTHER" id="PTHR43394">
    <property type="entry name" value="ATP-DEPENDENT PERMEASE MDL1, MITOCHONDRIAL"/>
    <property type="match status" value="1"/>
</dbReference>
<dbReference type="InterPro" id="IPR011527">
    <property type="entry name" value="ABC1_TM_dom"/>
</dbReference>
<evidence type="ECO:0000256" key="3">
    <source>
        <dbReference type="ARBA" id="ARBA00022741"/>
    </source>
</evidence>
<feature type="transmembrane region" description="Helical" evidence="7">
    <location>
        <begin position="282"/>
        <end position="302"/>
    </location>
</feature>
<dbReference type="Gene3D" id="1.20.1560.10">
    <property type="entry name" value="ABC transporter type 1, transmembrane domain"/>
    <property type="match status" value="1"/>
</dbReference>
<keyword evidence="4 10" id="KW-0067">ATP-binding</keyword>
<evidence type="ECO:0000259" key="9">
    <source>
        <dbReference type="PROSITE" id="PS50929"/>
    </source>
</evidence>
<gene>
    <name evidence="10" type="ORF">SAMN02746089_02472</name>
</gene>
<evidence type="ECO:0000256" key="7">
    <source>
        <dbReference type="SAM" id="Phobius"/>
    </source>
</evidence>
<dbReference type="CDD" id="cd07346">
    <property type="entry name" value="ABC_6TM_exporters"/>
    <property type="match status" value="1"/>
</dbReference>
<keyword evidence="3" id="KW-0547">Nucleotide-binding</keyword>
<feature type="transmembrane region" description="Helical" evidence="7">
    <location>
        <begin position="26"/>
        <end position="48"/>
    </location>
</feature>
<dbReference type="SMART" id="SM00382">
    <property type="entry name" value="AAA"/>
    <property type="match status" value="1"/>
</dbReference>
<dbReference type="Pfam" id="PF00664">
    <property type="entry name" value="ABC_membrane"/>
    <property type="match status" value="1"/>
</dbReference>
<dbReference type="InterPro" id="IPR027417">
    <property type="entry name" value="P-loop_NTPase"/>
</dbReference>
<dbReference type="GO" id="GO:0015421">
    <property type="term" value="F:ABC-type oligopeptide transporter activity"/>
    <property type="evidence" value="ECO:0007669"/>
    <property type="project" value="TreeGrafter"/>
</dbReference>
<evidence type="ECO:0000256" key="2">
    <source>
        <dbReference type="ARBA" id="ARBA00022692"/>
    </source>
</evidence>
<dbReference type="Gene3D" id="3.40.50.300">
    <property type="entry name" value="P-loop containing nucleotide triphosphate hydrolases"/>
    <property type="match status" value="1"/>
</dbReference>
<dbReference type="Pfam" id="PF00005">
    <property type="entry name" value="ABC_tran"/>
    <property type="match status" value="1"/>
</dbReference>
<keyword evidence="6 7" id="KW-0472">Membrane</keyword>
<dbReference type="SUPFAM" id="SSF52540">
    <property type="entry name" value="P-loop containing nucleoside triphosphate hydrolases"/>
    <property type="match status" value="1"/>
</dbReference>
<dbReference type="FunFam" id="3.40.50.300:FF:000218">
    <property type="entry name" value="Multidrug ABC transporter ATP-binding protein"/>
    <property type="match status" value="1"/>
</dbReference>
<dbReference type="GO" id="GO:0016887">
    <property type="term" value="F:ATP hydrolysis activity"/>
    <property type="evidence" value="ECO:0007669"/>
    <property type="project" value="InterPro"/>
</dbReference>
<reference evidence="10 11" key="1">
    <citation type="submission" date="2016-11" db="EMBL/GenBank/DDBJ databases">
        <authorList>
            <person name="Jaros S."/>
            <person name="Januszkiewicz K."/>
            <person name="Wedrychowicz H."/>
        </authorList>
    </citation>
    <scope>NUCLEOTIDE SEQUENCE [LARGE SCALE GENOMIC DNA]</scope>
    <source>
        <strain evidence="10 11">DSM 17918</strain>
    </source>
</reference>
<dbReference type="InterPro" id="IPR036640">
    <property type="entry name" value="ABC1_TM_sf"/>
</dbReference>
<keyword evidence="2 7" id="KW-0812">Transmembrane</keyword>
<dbReference type="GO" id="GO:0005524">
    <property type="term" value="F:ATP binding"/>
    <property type="evidence" value="ECO:0007669"/>
    <property type="project" value="UniProtKB-KW"/>
</dbReference>
<dbReference type="GO" id="GO:0005886">
    <property type="term" value="C:plasma membrane"/>
    <property type="evidence" value="ECO:0007669"/>
    <property type="project" value="UniProtKB-SubCell"/>
</dbReference>